<protein>
    <recommendedName>
        <fullName evidence="2">CBS domain-containing protein</fullName>
    </recommendedName>
</protein>
<keyword evidence="1" id="KW-0129">CBS domain</keyword>
<comment type="caution">
    <text evidence="3">The sequence shown here is derived from an EMBL/GenBank/DDBJ whole genome shotgun (WGS) entry which is preliminary data.</text>
</comment>
<dbReference type="AlphaFoldDB" id="A0A165GXM4"/>
<dbReference type="OrthoDB" id="1706107at2"/>
<proteinExistence type="predicted"/>
<evidence type="ECO:0000313" key="4">
    <source>
        <dbReference type="Proteomes" id="UP000076490"/>
    </source>
</evidence>
<sequence length="210" mass="24128">MFVRSVMIPKEKCVTVQIGESLENVLELLRREDIDALPVLDGDEYKGIINQYLTYEAYFHSGKDRQSYLSETSLNDIIIRKDITLTLDDVFEKSFVEISDFPIIAVTEGPKFLGIVTRPDIVNQVKSAFGMSRKGVRITFTSVETEGQIARLGELLHKYHESVISMITFDETDKLIRRIVLKIEQSDNMGLFLKQLEKIGFRVLHIHEED</sequence>
<gene>
    <name evidence="3" type="ORF">AV656_03890</name>
</gene>
<dbReference type="PROSITE" id="PS51371">
    <property type="entry name" value="CBS"/>
    <property type="match status" value="1"/>
</dbReference>
<evidence type="ECO:0000313" key="3">
    <source>
        <dbReference type="EMBL" id="KZE38079.1"/>
    </source>
</evidence>
<evidence type="ECO:0000256" key="1">
    <source>
        <dbReference type="PROSITE-ProRule" id="PRU00703"/>
    </source>
</evidence>
<dbReference type="Proteomes" id="UP000076490">
    <property type="component" value="Unassembled WGS sequence"/>
</dbReference>
<name>A0A165GXM4_9BACL</name>
<organism evidence="3 4">
    <name type="scientific">Bhargavaea cecembensis</name>
    <dbReference type="NCBI Taxonomy" id="394098"/>
    <lineage>
        <taxon>Bacteria</taxon>
        <taxon>Bacillati</taxon>
        <taxon>Bacillota</taxon>
        <taxon>Bacilli</taxon>
        <taxon>Bacillales</taxon>
        <taxon>Caryophanaceae</taxon>
        <taxon>Bhargavaea</taxon>
    </lineage>
</organism>
<feature type="domain" description="CBS" evidence="2">
    <location>
        <begin position="7"/>
        <end position="65"/>
    </location>
</feature>
<dbReference type="RefSeq" id="WP_063179232.1">
    <property type="nucleotide sequence ID" value="NZ_LQNT01000009.1"/>
</dbReference>
<accession>A0A165GXM4</accession>
<dbReference type="Gene3D" id="3.10.580.10">
    <property type="entry name" value="CBS-domain"/>
    <property type="match status" value="1"/>
</dbReference>
<dbReference type="InterPro" id="IPR046342">
    <property type="entry name" value="CBS_dom_sf"/>
</dbReference>
<dbReference type="InterPro" id="IPR000644">
    <property type="entry name" value="CBS_dom"/>
</dbReference>
<reference evidence="3 4" key="1">
    <citation type="submission" date="2016-01" db="EMBL/GenBank/DDBJ databases">
        <title>Whole genome sequencing of Bhargavaea cecembensis T14.</title>
        <authorList>
            <person name="Hong K.W."/>
        </authorList>
    </citation>
    <scope>NUCLEOTIDE SEQUENCE [LARGE SCALE GENOMIC DNA]</scope>
    <source>
        <strain evidence="3 4">T14</strain>
    </source>
</reference>
<dbReference type="Pfam" id="PF00571">
    <property type="entry name" value="CBS"/>
    <property type="match status" value="2"/>
</dbReference>
<evidence type="ECO:0000259" key="2">
    <source>
        <dbReference type="PROSITE" id="PS51371"/>
    </source>
</evidence>
<dbReference type="EMBL" id="LQNT01000009">
    <property type="protein sequence ID" value="KZE38079.1"/>
    <property type="molecule type" value="Genomic_DNA"/>
</dbReference>
<dbReference type="SUPFAM" id="SSF54631">
    <property type="entry name" value="CBS-domain pair"/>
    <property type="match status" value="1"/>
</dbReference>